<evidence type="ECO:0000313" key="2">
    <source>
        <dbReference type="EMBL" id="MPC62223.1"/>
    </source>
</evidence>
<dbReference type="EMBL" id="VSRR010019432">
    <property type="protein sequence ID" value="MPC62223.1"/>
    <property type="molecule type" value="Genomic_DNA"/>
</dbReference>
<comment type="caution">
    <text evidence="2">The sequence shown here is derived from an EMBL/GenBank/DDBJ whole genome shotgun (WGS) entry which is preliminary data.</text>
</comment>
<dbReference type="AlphaFoldDB" id="A0A5B7GX08"/>
<reference evidence="2 3" key="1">
    <citation type="submission" date="2019-05" db="EMBL/GenBank/DDBJ databases">
        <title>Another draft genome of Portunus trituberculatus and its Hox gene families provides insights of decapod evolution.</title>
        <authorList>
            <person name="Jeong J.-H."/>
            <person name="Song I."/>
            <person name="Kim S."/>
            <person name="Choi T."/>
            <person name="Kim D."/>
            <person name="Ryu S."/>
            <person name="Kim W."/>
        </authorList>
    </citation>
    <scope>NUCLEOTIDE SEQUENCE [LARGE SCALE GENOMIC DNA]</scope>
    <source>
        <tissue evidence="2">Muscle</tissue>
    </source>
</reference>
<proteinExistence type="predicted"/>
<feature type="compositionally biased region" description="Low complexity" evidence="1">
    <location>
        <begin position="67"/>
        <end position="85"/>
    </location>
</feature>
<keyword evidence="3" id="KW-1185">Reference proteome</keyword>
<evidence type="ECO:0000313" key="3">
    <source>
        <dbReference type="Proteomes" id="UP000324222"/>
    </source>
</evidence>
<sequence length="96" mass="10559">MKISGPRKIFTCNNTKLSLISWCGQEKLTTWSVCRASGGQTTLPNQHFVNRRELRITAFEKFLRALPSSSSPTSRLPPLRRLASPGSAGDRGRGGD</sequence>
<dbReference type="Proteomes" id="UP000324222">
    <property type="component" value="Unassembled WGS sequence"/>
</dbReference>
<evidence type="ECO:0000256" key="1">
    <source>
        <dbReference type="SAM" id="MobiDB-lite"/>
    </source>
</evidence>
<accession>A0A5B7GX08</accession>
<name>A0A5B7GX08_PORTR</name>
<organism evidence="2 3">
    <name type="scientific">Portunus trituberculatus</name>
    <name type="common">Swimming crab</name>
    <name type="synonym">Neptunus trituberculatus</name>
    <dbReference type="NCBI Taxonomy" id="210409"/>
    <lineage>
        <taxon>Eukaryota</taxon>
        <taxon>Metazoa</taxon>
        <taxon>Ecdysozoa</taxon>
        <taxon>Arthropoda</taxon>
        <taxon>Crustacea</taxon>
        <taxon>Multicrustacea</taxon>
        <taxon>Malacostraca</taxon>
        <taxon>Eumalacostraca</taxon>
        <taxon>Eucarida</taxon>
        <taxon>Decapoda</taxon>
        <taxon>Pleocyemata</taxon>
        <taxon>Brachyura</taxon>
        <taxon>Eubrachyura</taxon>
        <taxon>Portunoidea</taxon>
        <taxon>Portunidae</taxon>
        <taxon>Portuninae</taxon>
        <taxon>Portunus</taxon>
    </lineage>
</organism>
<feature type="region of interest" description="Disordered" evidence="1">
    <location>
        <begin position="67"/>
        <end position="96"/>
    </location>
</feature>
<gene>
    <name evidence="2" type="ORF">E2C01_056305</name>
</gene>
<protein>
    <submittedName>
        <fullName evidence="2">Uncharacterized protein</fullName>
    </submittedName>
</protein>